<dbReference type="InterPro" id="IPR006880">
    <property type="entry name" value="INO80B_C"/>
</dbReference>
<reference evidence="3" key="1">
    <citation type="submission" date="2021-03" db="EMBL/GenBank/DDBJ databases">
        <title>Draft genome sequence of rust myrtle Austropuccinia psidii MF-1, a brazilian biotype.</title>
        <authorList>
            <person name="Quecine M.C."/>
            <person name="Pachon D.M.R."/>
            <person name="Bonatelli M.L."/>
            <person name="Correr F.H."/>
            <person name="Franceschini L.M."/>
            <person name="Leite T.F."/>
            <person name="Margarido G.R.A."/>
            <person name="Almeida C.A."/>
            <person name="Ferrarezi J.A."/>
            <person name="Labate C.A."/>
        </authorList>
    </citation>
    <scope>NUCLEOTIDE SEQUENCE</scope>
    <source>
        <strain evidence="3">MF-1</strain>
    </source>
</reference>
<feature type="compositionally biased region" description="Basic residues" evidence="1">
    <location>
        <begin position="286"/>
        <end position="306"/>
    </location>
</feature>
<feature type="domain" description="INO80 complex subunit B-like conserved region" evidence="2">
    <location>
        <begin position="402"/>
        <end position="499"/>
    </location>
</feature>
<feature type="compositionally biased region" description="Low complexity" evidence="1">
    <location>
        <begin position="440"/>
        <end position="453"/>
    </location>
</feature>
<protein>
    <recommendedName>
        <fullName evidence="2">INO80 complex subunit B-like conserved region domain-containing protein</fullName>
    </recommendedName>
</protein>
<sequence>MSTSMYLSDEILNLSHLIGVNLIEYDRFIQDYCKPGYLSSYSTINVATGRGSSHCLSGLRLLAATVSPRPTSTDGASGCQLFRHTSSDPSPFGNKPLLLAACPFRPRYLFSALQSQDSLAMVEDSDDFQTDQVLYSEDEPPTHLVRPTDPAAPAPGSSSISTLSEASDPDADAEGEPDDLDADADGIEDDDAMDYSFDLTADTAQGVEGDSGEEEEDDEEDEDAEDDSGEEMELDENASSPPPSPPSRLSEQPQQFDTETTKKPLVLKLKLASQPTAVPNPVVPSTKRKYARKASASRHPASRNNRKSSTLSKRRDTDEEDELAEDALGSDSDISDDHPSNGTGRYQAWDESDDPSSADDPVPTVGQLTVRQRAKEYGEQIIDLQSLPMSDGKKKKELTEADKALEKAERSRKRKHQNEKRLEDEKTETINRLLKGQVGKAGRSSGSKSAALDAADDATNQASRAARPPSPPPLPTMIRLISSIRSGDYVSSLNIPSSILEDYLHEKPSPASPVVYPPPTRPAPPSWRLVNGVRVT</sequence>
<feature type="compositionally biased region" description="Low complexity" evidence="1">
    <location>
        <begin position="154"/>
        <end position="166"/>
    </location>
</feature>
<feature type="compositionally biased region" description="Polar residues" evidence="1">
    <location>
        <begin position="249"/>
        <end position="258"/>
    </location>
</feature>
<feature type="compositionally biased region" description="Basic and acidic residues" evidence="1">
    <location>
        <begin position="419"/>
        <end position="429"/>
    </location>
</feature>
<proteinExistence type="predicted"/>
<feature type="region of interest" description="Disordered" evidence="1">
    <location>
        <begin position="139"/>
        <end position="476"/>
    </location>
</feature>
<keyword evidence="4" id="KW-1185">Reference proteome</keyword>
<evidence type="ECO:0000313" key="3">
    <source>
        <dbReference type="EMBL" id="MBW0535446.1"/>
    </source>
</evidence>
<dbReference type="SMART" id="SM01406">
    <property type="entry name" value="PAPA-1"/>
    <property type="match status" value="1"/>
</dbReference>
<accession>A0A9Q3FE49</accession>
<feature type="compositionally biased region" description="Acidic residues" evidence="1">
    <location>
        <begin position="167"/>
        <end position="193"/>
    </location>
</feature>
<feature type="compositionally biased region" description="Basic and acidic residues" evidence="1">
    <location>
        <begin position="391"/>
        <end position="409"/>
    </location>
</feature>
<evidence type="ECO:0000313" key="4">
    <source>
        <dbReference type="Proteomes" id="UP000765509"/>
    </source>
</evidence>
<dbReference type="AlphaFoldDB" id="A0A9Q3FE49"/>
<dbReference type="OrthoDB" id="2021186at2759"/>
<dbReference type="PANTHER" id="PTHR21561:SF12">
    <property type="entry name" value="INO80 COMPLEX SUBUNIT B"/>
    <property type="match status" value="1"/>
</dbReference>
<feature type="compositionally biased region" description="Acidic residues" evidence="1">
    <location>
        <begin position="210"/>
        <end position="236"/>
    </location>
</feature>
<dbReference type="PANTHER" id="PTHR21561">
    <property type="entry name" value="INO80 COMPLEX SUBUNIT B"/>
    <property type="match status" value="1"/>
</dbReference>
<gene>
    <name evidence="3" type="ORF">O181_075161</name>
</gene>
<dbReference type="InterPro" id="IPR029523">
    <property type="entry name" value="INO80B/Ies2"/>
</dbReference>
<evidence type="ECO:0000256" key="1">
    <source>
        <dbReference type="SAM" id="MobiDB-lite"/>
    </source>
</evidence>
<dbReference type="EMBL" id="AVOT02040242">
    <property type="protein sequence ID" value="MBW0535446.1"/>
    <property type="molecule type" value="Genomic_DNA"/>
</dbReference>
<dbReference type="GO" id="GO:0006338">
    <property type="term" value="P:chromatin remodeling"/>
    <property type="evidence" value="ECO:0007669"/>
    <property type="project" value="InterPro"/>
</dbReference>
<dbReference type="Proteomes" id="UP000765509">
    <property type="component" value="Unassembled WGS sequence"/>
</dbReference>
<organism evidence="3 4">
    <name type="scientific">Austropuccinia psidii MF-1</name>
    <dbReference type="NCBI Taxonomy" id="1389203"/>
    <lineage>
        <taxon>Eukaryota</taxon>
        <taxon>Fungi</taxon>
        <taxon>Dikarya</taxon>
        <taxon>Basidiomycota</taxon>
        <taxon>Pucciniomycotina</taxon>
        <taxon>Pucciniomycetes</taxon>
        <taxon>Pucciniales</taxon>
        <taxon>Sphaerophragmiaceae</taxon>
        <taxon>Austropuccinia</taxon>
    </lineage>
</organism>
<dbReference type="Pfam" id="PF04795">
    <property type="entry name" value="PAPA-1"/>
    <property type="match status" value="1"/>
</dbReference>
<evidence type="ECO:0000259" key="2">
    <source>
        <dbReference type="SMART" id="SM01406"/>
    </source>
</evidence>
<comment type="caution">
    <text evidence="3">The sequence shown here is derived from an EMBL/GenBank/DDBJ whole genome shotgun (WGS) entry which is preliminary data.</text>
</comment>
<name>A0A9Q3FE49_9BASI</name>
<dbReference type="GO" id="GO:0031011">
    <property type="term" value="C:Ino80 complex"/>
    <property type="evidence" value="ECO:0007669"/>
    <property type="project" value="InterPro"/>
</dbReference>